<organism evidence="3 4">
    <name type="scientific">Platanthera zijinensis</name>
    <dbReference type="NCBI Taxonomy" id="2320716"/>
    <lineage>
        <taxon>Eukaryota</taxon>
        <taxon>Viridiplantae</taxon>
        <taxon>Streptophyta</taxon>
        <taxon>Embryophyta</taxon>
        <taxon>Tracheophyta</taxon>
        <taxon>Spermatophyta</taxon>
        <taxon>Magnoliopsida</taxon>
        <taxon>Liliopsida</taxon>
        <taxon>Asparagales</taxon>
        <taxon>Orchidaceae</taxon>
        <taxon>Orchidoideae</taxon>
        <taxon>Orchideae</taxon>
        <taxon>Orchidinae</taxon>
        <taxon>Platanthera</taxon>
    </lineage>
</organism>
<reference evidence="3 4" key="1">
    <citation type="journal article" date="2022" name="Nat. Plants">
        <title>Genomes of leafy and leafless Platanthera orchids illuminate the evolution of mycoheterotrophy.</title>
        <authorList>
            <person name="Li M.H."/>
            <person name="Liu K.W."/>
            <person name="Li Z."/>
            <person name="Lu H.C."/>
            <person name="Ye Q.L."/>
            <person name="Zhang D."/>
            <person name="Wang J.Y."/>
            <person name="Li Y.F."/>
            <person name="Zhong Z.M."/>
            <person name="Liu X."/>
            <person name="Yu X."/>
            <person name="Liu D.K."/>
            <person name="Tu X.D."/>
            <person name="Liu B."/>
            <person name="Hao Y."/>
            <person name="Liao X.Y."/>
            <person name="Jiang Y.T."/>
            <person name="Sun W.H."/>
            <person name="Chen J."/>
            <person name="Chen Y.Q."/>
            <person name="Ai Y."/>
            <person name="Zhai J.W."/>
            <person name="Wu S.S."/>
            <person name="Zhou Z."/>
            <person name="Hsiao Y.Y."/>
            <person name="Wu W.L."/>
            <person name="Chen Y.Y."/>
            <person name="Lin Y.F."/>
            <person name="Hsu J.L."/>
            <person name="Li C.Y."/>
            <person name="Wang Z.W."/>
            <person name="Zhao X."/>
            <person name="Zhong W.Y."/>
            <person name="Ma X.K."/>
            <person name="Ma L."/>
            <person name="Huang J."/>
            <person name="Chen G.Z."/>
            <person name="Huang M.Z."/>
            <person name="Huang L."/>
            <person name="Peng D.H."/>
            <person name="Luo Y.B."/>
            <person name="Zou S.Q."/>
            <person name="Chen S.P."/>
            <person name="Lan S."/>
            <person name="Tsai W.C."/>
            <person name="Van de Peer Y."/>
            <person name="Liu Z.J."/>
        </authorList>
    </citation>
    <scope>NUCLEOTIDE SEQUENCE [LARGE SCALE GENOMIC DNA]</scope>
    <source>
        <strain evidence="3">Lor287</strain>
    </source>
</reference>
<proteinExistence type="predicted"/>
<evidence type="ECO:0000256" key="1">
    <source>
        <dbReference type="SAM" id="MobiDB-lite"/>
    </source>
</evidence>
<accession>A0AAP0G0N8</accession>
<dbReference type="EMBL" id="JBBWWQ010000014">
    <property type="protein sequence ID" value="KAK8931057.1"/>
    <property type="molecule type" value="Genomic_DNA"/>
</dbReference>
<evidence type="ECO:0000313" key="4">
    <source>
        <dbReference type="Proteomes" id="UP001418222"/>
    </source>
</evidence>
<evidence type="ECO:0000256" key="2">
    <source>
        <dbReference type="SAM" id="Phobius"/>
    </source>
</evidence>
<evidence type="ECO:0000313" key="3">
    <source>
        <dbReference type="EMBL" id="KAK8931057.1"/>
    </source>
</evidence>
<keyword evidence="4" id="KW-1185">Reference proteome</keyword>
<sequence>MITANSQASSPSLSLTDVSLSLYSHDRDLPSPATPTANQGRQPSSPPRYNHHQALSTLSFAETRFSRRDVDPRTRSPELLLSSRITTGTGILKQQAVTNLSKWSCLVVTLAWVFFFMALFYLTLLVGSKNKRR</sequence>
<gene>
    <name evidence="3" type="primary">ABCG20</name>
    <name evidence="3" type="ORF">KSP39_PZI016367</name>
</gene>
<comment type="caution">
    <text evidence="3">The sequence shown here is derived from an EMBL/GenBank/DDBJ whole genome shotgun (WGS) entry which is preliminary data.</text>
</comment>
<dbReference type="Proteomes" id="UP001418222">
    <property type="component" value="Unassembled WGS sequence"/>
</dbReference>
<feature type="region of interest" description="Disordered" evidence="1">
    <location>
        <begin position="24"/>
        <end position="51"/>
    </location>
</feature>
<keyword evidence="2" id="KW-0812">Transmembrane</keyword>
<keyword evidence="2" id="KW-0472">Membrane</keyword>
<feature type="compositionally biased region" description="Polar residues" evidence="1">
    <location>
        <begin position="34"/>
        <end position="43"/>
    </location>
</feature>
<protein>
    <submittedName>
        <fullName evidence="3">ABC transporter G family member 20</fullName>
    </submittedName>
</protein>
<keyword evidence="2" id="KW-1133">Transmembrane helix</keyword>
<dbReference type="AlphaFoldDB" id="A0AAP0G0N8"/>
<feature type="transmembrane region" description="Helical" evidence="2">
    <location>
        <begin position="106"/>
        <end position="127"/>
    </location>
</feature>
<name>A0AAP0G0N8_9ASPA</name>